<feature type="region of interest" description="Disordered" evidence="1">
    <location>
        <begin position="163"/>
        <end position="236"/>
    </location>
</feature>
<dbReference type="PANTHER" id="PTHR48225">
    <property type="entry name" value="HORMA DOMAIN-CONTAINING PROTEIN 1"/>
    <property type="match status" value="1"/>
</dbReference>
<organism evidence="2 3">
    <name type="scientific">Papaver nudicaule</name>
    <name type="common">Iceland poppy</name>
    <dbReference type="NCBI Taxonomy" id="74823"/>
    <lineage>
        <taxon>Eukaryota</taxon>
        <taxon>Viridiplantae</taxon>
        <taxon>Streptophyta</taxon>
        <taxon>Embryophyta</taxon>
        <taxon>Tracheophyta</taxon>
        <taxon>Spermatophyta</taxon>
        <taxon>Magnoliopsida</taxon>
        <taxon>Ranunculales</taxon>
        <taxon>Papaveraceae</taxon>
        <taxon>Papaveroideae</taxon>
        <taxon>Papaver</taxon>
    </lineage>
</organism>
<accession>A0AA41V370</accession>
<dbReference type="PANTHER" id="PTHR48225:SF7">
    <property type="entry name" value="MEIOSIS-SPECIFIC PROTEIN HOP1"/>
    <property type="match status" value="1"/>
</dbReference>
<proteinExistence type="predicted"/>
<dbReference type="EMBL" id="JAJJMA010086655">
    <property type="protein sequence ID" value="MCL7029091.1"/>
    <property type="molecule type" value="Genomic_DNA"/>
</dbReference>
<name>A0AA41V370_PAPNU</name>
<keyword evidence="3" id="KW-1185">Reference proteome</keyword>
<dbReference type="SUPFAM" id="SSF46785">
    <property type="entry name" value="Winged helix' DNA-binding domain"/>
    <property type="match status" value="1"/>
</dbReference>
<protein>
    <submittedName>
        <fullName evidence="2">Uncharacterized protein</fullName>
    </submittedName>
</protein>
<evidence type="ECO:0000313" key="2">
    <source>
        <dbReference type="EMBL" id="MCL7029091.1"/>
    </source>
</evidence>
<evidence type="ECO:0000313" key="3">
    <source>
        <dbReference type="Proteomes" id="UP001177140"/>
    </source>
</evidence>
<gene>
    <name evidence="2" type="ORF">MKW94_029333</name>
</gene>
<dbReference type="AlphaFoldDB" id="A0AA41V370"/>
<comment type="caution">
    <text evidence="2">The sequence shown here is derived from an EMBL/GenBank/DDBJ whole genome shotgun (WGS) entry which is preliminary data.</text>
</comment>
<sequence>MDKLVNEEILLRTGKDTYFISKLKDIVVKEEIDVQVNQVDEKVQQGNDEDYLYMKALYHVLPLDYVTLSKLQSKLKGEASQATVRKLLDKMVRDGYVEAKGNRRLGKRVIRSELTERKLLEVNNVLGIKLSAMDISEPQNISTCGCLHSVGSDLTRTREISVDKGNNTPIRTNEPAASRESGIPGNGKSNGVAGRGFTNCGEGDDSPCSRPTQEKRSRKTSTVIEPILQSMKRQKA</sequence>
<dbReference type="Proteomes" id="UP001177140">
    <property type="component" value="Unassembled WGS sequence"/>
</dbReference>
<dbReference type="InterPro" id="IPR051294">
    <property type="entry name" value="HORMA_MeioticProgression"/>
</dbReference>
<evidence type="ECO:0000256" key="1">
    <source>
        <dbReference type="SAM" id="MobiDB-lite"/>
    </source>
</evidence>
<reference evidence="2" key="1">
    <citation type="submission" date="2022-03" db="EMBL/GenBank/DDBJ databases">
        <title>A functionally conserved STORR gene fusion in Papaver species that diverged 16.8 million years ago.</title>
        <authorList>
            <person name="Catania T."/>
        </authorList>
    </citation>
    <scope>NUCLEOTIDE SEQUENCE</scope>
    <source>
        <strain evidence="2">S-191538</strain>
    </source>
</reference>
<dbReference type="InterPro" id="IPR036390">
    <property type="entry name" value="WH_DNA-bd_sf"/>
</dbReference>